<dbReference type="GO" id="GO:0016740">
    <property type="term" value="F:transferase activity"/>
    <property type="evidence" value="ECO:0007669"/>
    <property type="project" value="UniProtKB-KW"/>
</dbReference>
<dbReference type="RefSeq" id="WP_262069003.1">
    <property type="nucleotide sequence ID" value="NZ_JAMXOC010000009.1"/>
</dbReference>
<feature type="domain" description="Polysaccharide pyruvyl transferase" evidence="1">
    <location>
        <begin position="90"/>
        <end position="326"/>
    </location>
</feature>
<evidence type="ECO:0000259" key="1">
    <source>
        <dbReference type="Pfam" id="PF04230"/>
    </source>
</evidence>
<evidence type="ECO:0000313" key="2">
    <source>
        <dbReference type="EMBL" id="MCP1110123.1"/>
    </source>
</evidence>
<accession>A0ABT1EHF4</accession>
<comment type="caution">
    <text evidence="2">The sequence shown here is derived from an EMBL/GenBank/DDBJ whole genome shotgun (WGS) entry which is preliminary data.</text>
</comment>
<evidence type="ECO:0000313" key="3">
    <source>
        <dbReference type="Proteomes" id="UP001523565"/>
    </source>
</evidence>
<dbReference type="PANTHER" id="PTHR36836">
    <property type="entry name" value="COLANIC ACID BIOSYNTHESIS PROTEIN WCAK"/>
    <property type="match status" value="1"/>
</dbReference>
<dbReference type="PANTHER" id="PTHR36836:SF1">
    <property type="entry name" value="COLANIC ACID BIOSYNTHESIS PROTEIN WCAK"/>
    <property type="match status" value="1"/>
</dbReference>
<name>A0ABT1EHF4_9FIRM</name>
<dbReference type="InterPro" id="IPR007345">
    <property type="entry name" value="Polysacch_pyruvyl_Trfase"/>
</dbReference>
<keyword evidence="2" id="KW-0808">Transferase</keyword>
<protein>
    <submittedName>
        <fullName evidence="2">Polysaccharide pyruvyl transferase family protein</fullName>
    </submittedName>
</protein>
<proteinExistence type="predicted"/>
<sequence>MIGYVGPFGDMNFGDYAMLVNDIMNINTKEGLLFTYNKAGVSAVIDEYFPTGDFNVIQVEVNDTYQPILGREYQVEFADETYMPLDIVERIENSTDVKEQLKRLDVLIVTGGGYFNKLWLARHRLYKSLSIMGTILLANEIGIPIFFLGNTFGPFDDQSETFRAFFSTLRNVKYASRDNYLSPSFMRSIGVSEEIEVIIDDLYGVTSDLFSRKRSLDLPAKYIVIELSSSLVEMEDLTEDIREFVDYFLEVHKIDVVFLPLDKEYGGEYQMSHLIKENVKIKTVFNFEKNSFLPIEVALEVVSNAEFVICQRYHLFLLALNNKIPCMQIVKDVLGDSRYYYCKSYGLLKMLIDDTYGEDFICKNVRHALKRVKNDFEEIIKSMSSQLADVCKKEKLLHIEKMNYFKRILERGEGRNNV</sequence>
<dbReference type="Proteomes" id="UP001523565">
    <property type="component" value="Unassembled WGS sequence"/>
</dbReference>
<keyword evidence="3" id="KW-1185">Reference proteome</keyword>
<reference evidence="2 3" key="1">
    <citation type="journal article" date="2022" name="Genome Biol. Evol.">
        <title>Host diet, physiology and behaviors set the stage for Lachnospiraceae cladogenesis.</title>
        <authorList>
            <person name="Vera-Ponce De Leon A."/>
            <person name="Schneider M."/>
            <person name="Jahnes B.C."/>
            <person name="Sadowski V."/>
            <person name="Camuy-Velez L.A."/>
            <person name="Duan J."/>
            <person name="Sabree Z.L."/>
        </authorList>
    </citation>
    <scope>NUCLEOTIDE SEQUENCE [LARGE SCALE GENOMIC DNA]</scope>
    <source>
        <strain evidence="2 3">PAL227</strain>
    </source>
</reference>
<dbReference type="EMBL" id="JAMZFV010000009">
    <property type="protein sequence ID" value="MCP1110123.1"/>
    <property type="molecule type" value="Genomic_DNA"/>
</dbReference>
<organism evidence="2 3">
    <name type="scientific">Ohessyouella blattaphilus</name>
    <dbReference type="NCBI Taxonomy" id="2949333"/>
    <lineage>
        <taxon>Bacteria</taxon>
        <taxon>Bacillati</taxon>
        <taxon>Bacillota</taxon>
        <taxon>Clostridia</taxon>
        <taxon>Lachnospirales</taxon>
        <taxon>Lachnospiraceae</taxon>
        <taxon>Ohessyouella</taxon>
    </lineage>
</organism>
<gene>
    <name evidence="2" type="ORF">NK118_07660</name>
</gene>
<dbReference type="Pfam" id="PF04230">
    <property type="entry name" value="PS_pyruv_trans"/>
    <property type="match status" value="1"/>
</dbReference>